<dbReference type="PANTHER" id="PTHR11552">
    <property type="entry name" value="GLUCOSE-METHANOL-CHOLINE GMC OXIDOREDUCTASE"/>
    <property type="match status" value="1"/>
</dbReference>
<evidence type="ECO:0000313" key="9">
    <source>
        <dbReference type="Proteomes" id="UP000800200"/>
    </source>
</evidence>
<dbReference type="OrthoDB" id="269227at2759"/>
<dbReference type="InterPro" id="IPR012132">
    <property type="entry name" value="GMC_OxRdtase"/>
</dbReference>
<organism evidence="8 9">
    <name type="scientific">Zopfia rhizophila CBS 207.26</name>
    <dbReference type="NCBI Taxonomy" id="1314779"/>
    <lineage>
        <taxon>Eukaryota</taxon>
        <taxon>Fungi</taxon>
        <taxon>Dikarya</taxon>
        <taxon>Ascomycota</taxon>
        <taxon>Pezizomycotina</taxon>
        <taxon>Dothideomycetes</taxon>
        <taxon>Dothideomycetes incertae sedis</taxon>
        <taxon>Zopfiaceae</taxon>
        <taxon>Zopfia</taxon>
    </lineage>
</organism>
<feature type="binding site" evidence="3">
    <location>
        <begin position="121"/>
        <end position="124"/>
    </location>
    <ligand>
        <name>FAD</name>
        <dbReference type="ChEBI" id="CHEBI:57692"/>
    </ligand>
</feature>
<feature type="domain" description="Glucose-methanol-choline oxidoreductase N-terminal" evidence="7">
    <location>
        <begin position="303"/>
        <end position="317"/>
    </location>
</feature>
<evidence type="ECO:0000256" key="3">
    <source>
        <dbReference type="PIRSR" id="PIRSR000137-2"/>
    </source>
</evidence>
<dbReference type="Pfam" id="PF00732">
    <property type="entry name" value="GMC_oxred_N"/>
    <property type="match status" value="1"/>
</dbReference>
<dbReference type="PROSITE" id="PS00624">
    <property type="entry name" value="GMC_OXRED_2"/>
    <property type="match status" value="1"/>
</dbReference>
<dbReference type="SUPFAM" id="SSF54373">
    <property type="entry name" value="FAD-linked reductases, C-terminal domain"/>
    <property type="match status" value="1"/>
</dbReference>
<evidence type="ECO:0000256" key="2">
    <source>
        <dbReference type="PIRSR" id="PIRSR000137-1"/>
    </source>
</evidence>
<keyword evidence="4" id="KW-0285">Flavoprotein</keyword>
<dbReference type="InterPro" id="IPR000172">
    <property type="entry name" value="GMC_OxRdtase_N"/>
</dbReference>
<dbReference type="GO" id="GO:0044550">
    <property type="term" value="P:secondary metabolite biosynthetic process"/>
    <property type="evidence" value="ECO:0007669"/>
    <property type="project" value="TreeGrafter"/>
</dbReference>
<dbReference type="GO" id="GO:0016614">
    <property type="term" value="F:oxidoreductase activity, acting on CH-OH group of donors"/>
    <property type="evidence" value="ECO:0007669"/>
    <property type="project" value="InterPro"/>
</dbReference>
<dbReference type="PROSITE" id="PS00623">
    <property type="entry name" value="GMC_OXRED_1"/>
    <property type="match status" value="1"/>
</dbReference>
<reference evidence="8" key="1">
    <citation type="journal article" date="2020" name="Stud. Mycol.">
        <title>101 Dothideomycetes genomes: a test case for predicting lifestyles and emergence of pathogens.</title>
        <authorList>
            <person name="Haridas S."/>
            <person name="Albert R."/>
            <person name="Binder M."/>
            <person name="Bloem J."/>
            <person name="Labutti K."/>
            <person name="Salamov A."/>
            <person name="Andreopoulos B."/>
            <person name="Baker S."/>
            <person name="Barry K."/>
            <person name="Bills G."/>
            <person name="Bluhm B."/>
            <person name="Cannon C."/>
            <person name="Castanera R."/>
            <person name="Culley D."/>
            <person name="Daum C."/>
            <person name="Ezra D."/>
            <person name="Gonzalez J."/>
            <person name="Henrissat B."/>
            <person name="Kuo A."/>
            <person name="Liang C."/>
            <person name="Lipzen A."/>
            <person name="Lutzoni F."/>
            <person name="Magnuson J."/>
            <person name="Mondo S."/>
            <person name="Nolan M."/>
            <person name="Ohm R."/>
            <person name="Pangilinan J."/>
            <person name="Park H.-J."/>
            <person name="Ramirez L."/>
            <person name="Alfaro M."/>
            <person name="Sun H."/>
            <person name="Tritt A."/>
            <person name="Yoshinaga Y."/>
            <person name="Zwiers L.-H."/>
            <person name="Turgeon B."/>
            <person name="Goodwin S."/>
            <person name="Spatafora J."/>
            <person name="Crous P."/>
            <person name="Grigoriev I."/>
        </authorList>
    </citation>
    <scope>NUCLEOTIDE SEQUENCE</scope>
    <source>
        <strain evidence="8">CBS 207.26</strain>
    </source>
</reference>
<dbReference type="Pfam" id="PF05199">
    <property type="entry name" value="GMC_oxred_C"/>
    <property type="match status" value="1"/>
</dbReference>
<comment type="cofactor">
    <cofactor evidence="3">
        <name>FAD</name>
        <dbReference type="ChEBI" id="CHEBI:57692"/>
    </cofactor>
</comment>
<dbReference type="InterPro" id="IPR007867">
    <property type="entry name" value="GMC_OxRtase_C"/>
</dbReference>
<evidence type="ECO:0000256" key="4">
    <source>
        <dbReference type="RuleBase" id="RU003968"/>
    </source>
</evidence>
<name>A0A6A6DSX2_9PEZI</name>
<proteinExistence type="inferred from homology"/>
<feature type="chain" id="PRO_5025390333" evidence="5">
    <location>
        <begin position="18"/>
        <end position="598"/>
    </location>
</feature>
<dbReference type="EMBL" id="ML994646">
    <property type="protein sequence ID" value="KAF2182747.1"/>
    <property type="molecule type" value="Genomic_DNA"/>
</dbReference>
<feature type="binding site" evidence="3">
    <location>
        <position position="262"/>
    </location>
    <ligand>
        <name>FAD</name>
        <dbReference type="ChEBI" id="CHEBI:57692"/>
    </ligand>
</feature>
<protein>
    <submittedName>
        <fullName evidence="8">GMC oxidoreductase</fullName>
    </submittedName>
</protein>
<dbReference type="PIRSF" id="PIRSF000137">
    <property type="entry name" value="Alcohol_oxidase"/>
    <property type="match status" value="1"/>
</dbReference>
<dbReference type="Gene3D" id="3.30.560.10">
    <property type="entry name" value="Glucose Oxidase, domain 3"/>
    <property type="match status" value="1"/>
</dbReference>
<evidence type="ECO:0000313" key="8">
    <source>
        <dbReference type="EMBL" id="KAF2182747.1"/>
    </source>
</evidence>
<feature type="domain" description="Glucose-methanol-choline oxidoreductase N-terminal" evidence="6">
    <location>
        <begin position="111"/>
        <end position="134"/>
    </location>
</feature>
<evidence type="ECO:0000259" key="7">
    <source>
        <dbReference type="PROSITE" id="PS00624"/>
    </source>
</evidence>
<feature type="signal peptide" evidence="5">
    <location>
        <begin position="1"/>
        <end position="17"/>
    </location>
</feature>
<dbReference type="Proteomes" id="UP000800200">
    <property type="component" value="Unassembled WGS sequence"/>
</dbReference>
<evidence type="ECO:0000259" key="6">
    <source>
        <dbReference type="PROSITE" id="PS00623"/>
    </source>
</evidence>
<feature type="binding site" evidence="3">
    <location>
        <begin position="540"/>
        <end position="541"/>
    </location>
    <ligand>
        <name>FAD</name>
        <dbReference type="ChEBI" id="CHEBI:57692"/>
    </ligand>
</feature>
<dbReference type="InterPro" id="IPR036188">
    <property type="entry name" value="FAD/NAD-bd_sf"/>
</dbReference>
<keyword evidence="9" id="KW-1185">Reference proteome</keyword>
<keyword evidence="5" id="KW-0732">Signal</keyword>
<feature type="active site" description="Proton donor" evidence="2">
    <location>
        <position position="541"/>
    </location>
</feature>
<evidence type="ECO:0000256" key="5">
    <source>
        <dbReference type="SAM" id="SignalP"/>
    </source>
</evidence>
<comment type="similarity">
    <text evidence="1 4">Belongs to the GMC oxidoreductase family.</text>
</comment>
<gene>
    <name evidence="8" type="ORF">K469DRAFT_728365</name>
</gene>
<dbReference type="PANTHER" id="PTHR11552:SF115">
    <property type="entry name" value="DEHYDROGENASE XPTC-RELATED"/>
    <property type="match status" value="1"/>
</dbReference>
<feature type="active site" description="Proton acceptor" evidence="2">
    <location>
        <position position="584"/>
    </location>
</feature>
<dbReference type="SUPFAM" id="SSF51905">
    <property type="entry name" value="FAD/NAD(P)-binding domain"/>
    <property type="match status" value="1"/>
</dbReference>
<accession>A0A6A6DSX2</accession>
<keyword evidence="3 4" id="KW-0274">FAD</keyword>
<evidence type="ECO:0000256" key="1">
    <source>
        <dbReference type="ARBA" id="ARBA00010790"/>
    </source>
</evidence>
<dbReference type="Gene3D" id="3.50.50.60">
    <property type="entry name" value="FAD/NAD(P)-binding domain"/>
    <property type="match status" value="1"/>
</dbReference>
<dbReference type="GO" id="GO:0050660">
    <property type="term" value="F:flavin adenine dinucleotide binding"/>
    <property type="evidence" value="ECO:0007669"/>
    <property type="project" value="InterPro"/>
</dbReference>
<sequence length="598" mass="64327">MHLTLLLALMPAVSVLAFPSLLLRSELQDSYDYVVVGGGTGGMTLANRLSEDGTKMVLVIEAGPLDAYEKDIMIPRFYIGASGAGISKYDWNISTIPQPQLNNRSIVMTQGKLIGGGSCLNAMVFDRGTPADYDAWAELGNPGWDFAGLFPYFKRSETFTPPLEQQAADLGITYNPECHGFNGPVQSSFCAYTYPTHSNFLTAMASLGVNRPLDQGCGDSLGAYVTTHSIHPTNQSRSSSRTAYYDPAVGRPNLHVLTEHQVTKLVTTKQDSKVVVTAVEYASSKDATKQTVNVKEEAILSAGALHSPHLLQLSGIGPSSLLSQYGIETLVDLPGVGHNLQDHCVSGTAASDLNNATFDAEQGELYYNERQGRWTDGLPSALAFMPLLNWTNLGESILQGMTPSNAIAYLPDGTDAPVAAGYMSQVESVVKMHRARSTAAQELMYLNGGTAFISIIMHPLSRGTVSLTSIDPFVNPLVDTRYLTHPADGQLLVDAIRYNREIIATEAIQQTGAVEVSPGPEVISEKDLLASVKKSVSTVWHPSGTCAMLPYEQGGVVDPDLMVYGVLNLRVVDASVMPILPGAHMQATIYAIAEKVFF</sequence>
<dbReference type="AlphaFoldDB" id="A0A6A6DSX2"/>